<keyword evidence="10" id="KW-1185">Reference proteome</keyword>
<organism evidence="9 10">
    <name type="scientific">Novosphingobium jiangmenense</name>
    <dbReference type="NCBI Taxonomy" id="2791981"/>
    <lineage>
        <taxon>Bacteria</taxon>
        <taxon>Pseudomonadati</taxon>
        <taxon>Pseudomonadota</taxon>
        <taxon>Alphaproteobacteria</taxon>
        <taxon>Sphingomonadales</taxon>
        <taxon>Sphingomonadaceae</taxon>
        <taxon>Novosphingobium</taxon>
    </lineage>
</organism>
<evidence type="ECO:0000256" key="5">
    <source>
        <dbReference type="ARBA" id="ARBA00022989"/>
    </source>
</evidence>
<keyword evidence="3" id="KW-0808">Transferase</keyword>
<evidence type="ECO:0000313" key="10">
    <source>
        <dbReference type="Proteomes" id="UP000600799"/>
    </source>
</evidence>
<evidence type="ECO:0000256" key="1">
    <source>
        <dbReference type="ARBA" id="ARBA00004141"/>
    </source>
</evidence>
<sequence length="326" mass="36185">MNDIEVSVVIPCLNEEENVPGIYEEVRAELVKHARSWEILFIDNGSSDRTRELVRKICDADSNVRAIFNTRNFGQMRSPTHAIYQAEGAAVIGMCADFQDPPALLGEFIRQWREGRMIVLGVRRSEEAAGAVLTAARKAGYGFLARNADYAVIPGATGFGLYDRRVVETLARWHEPEPFFRGMLVESGYSIGLVPYDRPERRGGQTKNDVFALLDFAVSGLAGSSKALLRRPIVWSLGFMALGFALAICGAAAAFAGWAAWPWVILASQFGLFGFGFLFTGLLGEQVRIIAERTRRVPLVIEQERLNFPPSRTRPVRQPFVVAEDD</sequence>
<evidence type="ECO:0000256" key="6">
    <source>
        <dbReference type="ARBA" id="ARBA00023136"/>
    </source>
</evidence>
<evidence type="ECO:0000256" key="2">
    <source>
        <dbReference type="ARBA" id="ARBA00022676"/>
    </source>
</evidence>
<feature type="transmembrane region" description="Helical" evidence="7">
    <location>
        <begin position="261"/>
        <end position="283"/>
    </location>
</feature>
<dbReference type="Proteomes" id="UP000600799">
    <property type="component" value="Unassembled WGS sequence"/>
</dbReference>
<dbReference type="RefSeq" id="WP_196277343.1">
    <property type="nucleotide sequence ID" value="NZ_JADQDC010000020.1"/>
</dbReference>
<gene>
    <name evidence="9" type="ORF">I2488_18905</name>
</gene>
<dbReference type="InterPro" id="IPR050256">
    <property type="entry name" value="Glycosyltransferase_2"/>
</dbReference>
<keyword evidence="5 7" id="KW-1133">Transmembrane helix</keyword>
<keyword evidence="2" id="KW-0328">Glycosyltransferase</keyword>
<comment type="caution">
    <text evidence="9">The sequence shown here is derived from an EMBL/GenBank/DDBJ whole genome shotgun (WGS) entry which is preliminary data.</text>
</comment>
<dbReference type="PANTHER" id="PTHR48090">
    <property type="entry name" value="UNDECAPRENYL-PHOSPHATE 4-DEOXY-4-FORMAMIDO-L-ARABINOSE TRANSFERASE-RELATED"/>
    <property type="match status" value="1"/>
</dbReference>
<dbReference type="Pfam" id="PF00535">
    <property type="entry name" value="Glycos_transf_2"/>
    <property type="match status" value="1"/>
</dbReference>
<dbReference type="Gene3D" id="3.90.550.10">
    <property type="entry name" value="Spore Coat Polysaccharide Biosynthesis Protein SpsA, Chain A"/>
    <property type="match status" value="1"/>
</dbReference>
<dbReference type="EMBL" id="JADQDC010000020">
    <property type="protein sequence ID" value="MBF9153077.1"/>
    <property type="molecule type" value="Genomic_DNA"/>
</dbReference>
<dbReference type="CDD" id="cd04187">
    <property type="entry name" value="DPM1_like_bac"/>
    <property type="match status" value="1"/>
</dbReference>
<keyword evidence="4 7" id="KW-0812">Transmembrane</keyword>
<proteinExistence type="predicted"/>
<dbReference type="InterPro" id="IPR001173">
    <property type="entry name" value="Glyco_trans_2-like"/>
</dbReference>
<feature type="transmembrane region" description="Helical" evidence="7">
    <location>
        <begin position="233"/>
        <end position="255"/>
    </location>
</feature>
<keyword evidence="6 7" id="KW-0472">Membrane</keyword>
<evidence type="ECO:0000256" key="7">
    <source>
        <dbReference type="SAM" id="Phobius"/>
    </source>
</evidence>
<evidence type="ECO:0000256" key="3">
    <source>
        <dbReference type="ARBA" id="ARBA00022679"/>
    </source>
</evidence>
<dbReference type="SUPFAM" id="SSF53448">
    <property type="entry name" value="Nucleotide-diphospho-sugar transferases"/>
    <property type="match status" value="1"/>
</dbReference>
<protein>
    <submittedName>
        <fullName evidence="9">Glycosyltransferase family 2 protein</fullName>
    </submittedName>
</protein>
<dbReference type="PANTHER" id="PTHR48090:SF1">
    <property type="entry name" value="PROPHAGE BACTOPRENOL GLUCOSYL TRANSFERASE HOMOLOG"/>
    <property type="match status" value="1"/>
</dbReference>
<feature type="domain" description="Glycosyltransferase 2-like" evidence="8">
    <location>
        <begin position="7"/>
        <end position="166"/>
    </location>
</feature>
<evidence type="ECO:0000256" key="4">
    <source>
        <dbReference type="ARBA" id="ARBA00022692"/>
    </source>
</evidence>
<evidence type="ECO:0000313" key="9">
    <source>
        <dbReference type="EMBL" id="MBF9153077.1"/>
    </source>
</evidence>
<comment type="subcellular location">
    <subcellularLocation>
        <location evidence="1">Membrane</location>
        <topology evidence="1">Multi-pass membrane protein</topology>
    </subcellularLocation>
</comment>
<name>A0ABS0HLE6_9SPHN</name>
<evidence type="ECO:0000259" key="8">
    <source>
        <dbReference type="Pfam" id="PF00535"/>
    </source>
</evidence>
<reference evidence="9 10" key="1">
    <citation type="submission" date="2020-11" db="EMBL/GenBank/DDBJ databases">
        <title>The genome sequence of Novosphingobium sp. 1Y9A.</title>
        <authorList>
            <person name="Liu Y."/>
        </authorList>
    </citation>
    <scope>NUCLEOTIDE SEQUENCE [LARGE SCALE GENOMIC DNA]</scope>
    <source>
        <strain evidence="9 10">1Y9A</strain>
    </source>
</reference>
<dbReference type="InterPro" id="IPR029044">
    <property type="entry name" value="Nucleotide-diphossugar_trans"/>
</dbReference>
<accession>A0ABS0HLE6</accession>